<dbReference type="Proteomes" id="UP001528850">
    <property type="component" value="Unassembled WGS sequence"/>
</dbReference>
<reference evidence="1 2" key="1">
    <citation type="journal article" date="2024" name="Curr. Microbiol.">
        <title>Luteibacter sahnii sp. nov., A Novel Yellow-Colored Xanthomonadin Pigment Producing Probiotic Bacterium from Healthy Rice Seed Microbiome.</title>
        <authorList>
            <person name="Jaiswal G."/>
            <person name="Rana R."/>
            <person name="Nayak P.K."/>
            <person name="Chouhan R."/>
            <person name="Gandhi S.G."/>
            <person name="Patel H.K."/>
            <person name="Patil P.B."/>
        </authorList>
    </citation>
    <scope>NUCLEOTIDE SEQUENCE [LARGE SCALE GENOMIC DNA]</scope>
    <source>
        <strain evidence="1 2">PPL201</strain>
    </source>
</reference>
<protein>
    <submittedName>
        <fullName evidence="1">Uncharacterized protein</fullName>
    </submittedName>
</protein>
<keyword evidence="2" id="KW-1185">Reference proteome</keyword>
<comment type="caution">
    <text evidence="1">The sequence shown here is derived from an EMBL/GenBank/DDBJ whole genome shotgun (WGS) entry which is preliminary data.</text>
</comment>
<dbReference type="EMBL" id="JARJJS010000011">
    <property type="protein sequence ID" value="MDF4026951.1"/>
    <property type="molecule type" value="Genomic_DNA"/>
</dbReference>
<sequence length="159" mass="17362">MNSKKALGFLGIVAVLLAIAAYPSVHAWLIDDTKIVVPGGRLAAQWSAIPKRPGDNMVGTLSVFDKLSLAGAGANFESSATDEEIFSFYTAQLRALGWLLQPKISGRREIQFCRDGIGAIVQIDENPGKTYYFGLESGNQKRSLNYCWDSHQKVARNPS</sequence>
<proteinExistence type="predicted"/>
<evidence type="ECO:0000313" key="1">
    <source>
        <dbReference type="EMBL" id="MDF4026951.1"/>
    </source>
</evidence>
<gene>
    <name evidence="1" type="ORF">P3W24_18405</name>
</gene>
<organism evidence="1 2">
    <name type="scientific">Luteibacter sahnii</name>
    <dbReference type="NCBI Taxonomy" id="3021977"/>
    <lineage>
        <taxon>Bacteria</taxon>
        <taxon>Pseudomonadati</taxon>
        <taxon>Pseudomonadota</taxon>
        <taxon>Gammaproteobacteria</taxon>
        <taxon>Lysobacterales</taxon>
        <taxon>Rhodanobacteraceae</taxon>
        <taxon>Luteibacter</taxon>
    </lineage>
</organism>
<accession>A0ABT6BFT0</accession>
<evidence type="ECO:0000313" key="2">
    <source>
        <dbReference type="Proteomes" id="UP001528850"/>
    </source>
</evidence>
<name>A0ABT6BFT0_9GAMM</name>